<reference evidence="3 4" key="1">
    <citation type="submission" date="2017-06" db="EMBL/GenBank/DDBJ databases">
        <title>Novel microbial phyla capable of carbon fixation and sulfur reduction in deep-sea sediments.</title>
        <authorList>
            <person name="Huang J."/>
            <person name="Baker B."/>
            <person name="Wang Y."/>
        </authorList>
    </citation>
    <scope>NUCLEOTIDE SEQUENCE [LARGE SCALE GENOMIC DNA]</scope>
    <source>
        <strain evidence="3">B3_LCP</strain>
    </source>
</reference>
<dbReference type="AlphaFoldDB" id="A0A532V1U7"/>
<protein>
    <recommendedName>
        <fullName evidence="2">Secretion system C-terminal sorting domain-containing protein</fullName>
    </recommendedName>
</protein>
<feature type="domain" description="Secretion system C-terminal sorting" evidence="2">
    <location>
        <begin position="500"/>
        <end position="574"/>
    </location>
</feature>
<dbReference type="InterPro" id="IPR026444">
    <property type="entry name" value="Secre_tail"/>
</dbReference>
<evidence type="ECO:0000256" key="1">
    <source>
        <dbReference type="SAM" id="SignalP"/>
    </source>
</evidence>
<dbReference type="InterPro" id="IPR025660">
    <property type="entry name" value="Pept_his_AS"/>
</dbReference>
<dbReference type="Gene3D" id="2.60.40.4070">
    <property type="match status" value="1"/>
</dbReference>
<name>A0A532V1U7_UNCL8</name>
<evidence type="ECO:0000259" key="2">
    <source>
        <dbReference type="Pfam" id="PF18962"/>
    </source>
</evidence>
<dbReference type="Gene3D" id="2.60.40.10">
    <property type="entry name" value="Immunoglobulins"/>
    <property type="match status" value="1"/>
</dbReference>
<accession>A0A532V1U7</accession>
<dbReference type="Proteomes" id="UP000319619">
    <property type="component" value="Unassembled WGS sequence"/>
</dbReference>
<evidence type="ECO:0000313" key="4">
    <source>
        <dbReference type="Proteomes" id="UP000319619"/>
    </source>
</evidence>
<sequence length="577" mass="64118">MKLVGFCMTILILAMSAYAAPVPLGDAQVAATWVAESKWGSLNLIERETLYLPDGSAATYCFTYGRNGVEELDLTGVKVGYEVRQSGSIVEGWEIAMNAENYAYVYMAVDDQYGPVLEMCDGLPTHMIFTEDVRAQGRAALGSAAQIVENYYLFPLENWYMVTDGSESLVLNPRRRIQVTPDVFETFEVMYDLPGNPTAPEYWNQAIHTQPMVMDESGYIPDVPNYNQEDTDCGPHASAQATGYWDDHEYLSMGPFDLLIDVDFWGLRDEMRAAMGWVSGSGVTMMEIRDGIQAVCNDAAYANNYNFTVTLYNWPDYSTFANAVNAGRPGVVGIYNHPYYGNHAMTVVGFNDTPSQMIQVHDNWPPNTNEPWIAYDGTVDGFVDVIPGEGGATPIFLADISGSYENGCMEITWTTASELNAYGYNILRDTGEGWVQINPEMIPCQGGQYTTATYTFSDPDVQVGNTYTYALQTYFIDGHSEISATGTIRLLVHDLAQNTPNPFNPETTIIYTVPEAGFVNLTVYDVRGTLVKKLVNQFQPADKYNVTFDGSNLVSGIYFYRMVAGDYTAIRKMVLMK</sequence>
<dbReference type="InterPro" id="IPR013783">
    <property type="entry name" value="Ig-like_fold"/>
</dbReference>
<dbReference type="EMBL" id="NJBN01000003">
    <property type="protein sequence ID" value="TKJ41119.1"/>
    <property type="molecule type" value="Genomic_DNA"/>
</dbReference>
<organism evidence="3 4">
    <name type="scientific">candidate division LCP-89 bacterium B3_LCP</name>
    <dbReference type="NCBI Taxonomy" id="2012998"/>
    <lineage>
        <taxon>Bacteria</taxon>
        <taxon>Pseudomonadati</taxon>
        <taxon>Bacteria division LCP-89</taxon>
    </lineage>
</organism>
<gene>
    <name evidence="3" type="ORF">CEE37_05475</name>
</gene>
<feature type="signal peptide" evidence="1">
    <location>
        <begin position="1"/>
        <end position="19"/>
    </location>
</feature>
<comment type="caution">
    <text evidence="3">The sequence shown here is derived from an EMBL/GenBank/DDBJ whole genome shotgun (WGS) entry which is preliminary data.</text>
</comment>
<evidence type="ECO:0000313" key="3">
    <source>
        <dbReference type="EMBL" id="TKJ41119.1"/>
    </source>
</evidence>
<keyword evidence="1" id="KW-0732">Signal</keyword>
<dbReference type="PROSITE" id="PS00639">
    <property type="entry name" value="THIOL_PROTEASE_HIS"/>
    <property type="match status" value="1"/>
</dbReference>
<feature type="chain" id="PRO_5021805705" description="Secretion system C-terminal sorting domain-containing protein" evidence="1">
    <location>
        <begin position="20"/>
        <end position="577"/>
    </location>
</feature>
<dbReference type="NCBIfam" id="TIGR04183">
    <property type="entry name" value="Por_Secre_tail"/>
    <property type="match status" value="1"/>
</dbReference>
<proteinExistence type="predicted"/>
<dbReference type="Pfam" id="PF18962">
    <property type="entry name" value="Por_Secre_tail"/>
    <property type="match status" value="1"/>
</dbReference>